<proteinExistence type="predicted"/>
<sequence length="409" mass="44396">MGGREPYLREDLRLGGREWRKHRHSYTLMGRHLYDPAVRAEAWRAPLRAQYGDAAELVEAALTPASRILPLVVVVHGVNGSNNGYAPDMYVDLPISAGLGSEHYASDTDAPTNWGAVSPFDPEMFVIIDRFVEDALAGRPTAAYTPLEVADRIDALCDQAEAPLAGLGAFRSSADVERASVDIAILIRLGRFYAEKLRAATSYAVWRQASSTLALDEAIAHARRAHAAYAGILPLVDGVYRDELAFGVERSEHGHWRDRIPDMEADLAELEAERAAATASDAASGADALDLTRGPRRDGWALEHDAPASFSRGAAVPIAVRSTGVDAARLHYRHVDQSESWQVVELERDGDVFAGRSPPSTPPGPTRSCTTSPSRRRQARTSIRACPTTCRPSRTSHSRASSRSAERGG</sequence>
<protein>
    <submittedName>
        <fullName evidence="2">Uncharacterized protein</fullName>
    </submittedName>
</protein>
<organism evidence="2 3">
    <name type="scientific">Pseudolysinimonas kribbensis</name>
    <dbReference type="NCBI Taxonomy" id="433641"/>
    <lineage>
        <taxon>Bacteria</taxon>
        <taxon>Bacillati</taxon>
        <taxon>Actinomycetota</taxon>
        <taxon>Actinomycetes</taxon>
        <taxon>Micrococcales</taxon>
        <taxon>Microbacteriaceae</taxon>
        <taxon>Pseudolysinimonas</taxon>
    </lineage>
</organism>
<name>A0ABQ6K9P2_9MICO</name>
<accession>A0ABQ6K9P2</accession>
<evidence type="ECO:0000313" key="2">
    <source>
        <dbReference type="EMBL" id="GMA96968.1"/>
    </source>
</evidence>
<feature type="compositionally biased region" description="Low complexity" evidence="1">
    <location>
        <begin position="391"/>
        <end position="403"/>
    </location>
</feature>
<feature type="region of interest" description="Disordered" evidence="1">
    <location>
        <begin position="352"/>
        <end position="409"/>
    </location>
</feature>
<dbReference type="EMBL" id="BSVB01000001">
    <property type="protein sequence ID" value="GMA96968.1"/>
    <property type="molecule type" value="Genomic_DNA"/>
</dbReference>
<keyword evidence="3" id="KW-1185">Reference proteome</keyword>
<dbReference type="Proteomes" id="UP001157034">
    <property type="component" value="Unassembled WGS sequence"/>
</dbReference>
<reference evidence="3" key="1">
    <citation type="journal article" date="2019" name="Int. J. Syst. Evol. Microbiol.">
        <title>The Global Catalogue of Microorganisms (GCM) 10K type strain sequencing project: providing services to taxonomists for standard genome sequencing and annotation.</title>
        <authorList>
            <consortium name="The Broad Institute Genomics Platform"/>
            <consortium name="The Broad Institute Genome Sequencing Center for Infectious Disease"/>
            <person name="Wu L."/>
            <person name="Ma J."/>
        </authorList>
    </citation>
    <scope>NUCLEOTIDE SEQUENCE [LARGE SCALE GENOMIC DNA]</scope>
    <source>
        <strain evidence="3">NBRC 108894</strain>
    </source>
</reference>
<evidence type="ECO:0000256" key="1">
    <source>
        <dbReference type="SAM" id="MobiDB-lite"/>
    </source>
</evidence>
<comment type="caution">
    <text evidence="2">The sequence shown here is derived from an EMBL/GenBank/DDBJ whole genome shotgun (WGS) entry which is preliminary data.</text>
</comment>
<evidence type="ECO:0000313" key="3">
    <source>
        <dbReference type="Proteomes" id="UP001157034"/>
    </source>
</evidence>
<gene>
    <name evidence="2" type="ORF">GCM10025881_37920</name>
</gene>